<comment type="caution">
    <text evidence="2">The sequence shown here is derived from an EMBL/GenBank/DDBJ whole genome shotgun (WGS) entry which is preliminary data.</text>
</comment>
<dbReference type="InterPro" id="IPR039552">
    <property type="entry name" value="IS66_C"/>
</dbReference>
<feature type="non-terminal residue" evidence="2">
    <location>
        <position position="1"/>
    </location>
</feature>
<evidence type="ECO:0000259" key="1">
    <source>
        <dbReference type="Pfam" id="PF13817"/>
    </source>
</evidence>
<sequence length="68" mass="8017">VGRKAYLFAGSHQAAEMAAAMYSFMASCKKNKINEFDWLKDVFERIQSHKQKDLYQLLPSNWEEYQPK</sequence>
<protein>
    <submittedName>
        <fullName evidence="2">Transposase domain-containing protein</fullName>
    </submittedName>
</protein>
<organism evidence="2 4">
    <name type="scientific">Belliella alkalica</name>
    <dbReference type="NCBI Taxonomy" id="1730871"/>
    <lineage>
        <taxon>Bacteria</taxon>
        <taxon>Pseudomonadati</taxon>
        <taxon>Bacteroidota</taxon>
        <taxon>Cytophagia</taxon>
        <taxon>Cytophagales</taxon>
        <taxon>Cyclobacteriaceae</taxon>
        <taxon>Belliella</taxon>
    </lineage>
</organism>
<accession>A0ABS9V8S2</accession>
<reference evidence="2" key="1">
    <citation type="submission" date="2022-03" db="EMBL/GenBank/DDBJ databases">
        <title>De novo assembled genomes of Belliella spp. (Cyclobacteriaceae) strains.</title>
        <authorList>
            <person name="Szabo A."/>
            <person name="Korponai K."/>
            <person name="Felfoldi T."/>
        </authorList>
    </citation>
    <scope>NUCLEOTIDE SEQUENCE</scope>
    <source>
        <strain evidence="2">DSM 111903</strain>
    </source>
</reference>
<name>A0ABS9V8S2_9BACT</name>
<evidence type="ECO:0000313" key="2">
    <source>
        <dbReference type="EMBL" id="MCH7412629.1"/>
    </source>
</evidence>
<keyword evidence="4" id="KW-1185">Reference proteome</keyword>
<dbReference type="EMBL" id="JAKZGO010000016">
    <property type="protein sequence ID" value="MCH7415015.1"/>
    <property type="molecule type" value="Genomic_DNA"/>
</dbReference>
<evidence type="ECO:0000313" key="4">
    <source>
        <dbReference type="Proteomes" id="UP001165430"/>
    </source>
</evidence>
<dbReference type="Proteomes" id="UP001165430">
    <property type="component" value="Unassembled WGS sequence"/>
</dbReference>
<evidence type="ECO:0000313" key="3">
    <source>
        <dbReference type="EMBL" id="MCH7415015.1"/>
    </source>
</evidence>
<gene>
    <name evidence="2" type="ORF">MM213_03955</name>
    <name evidence="3" type="ORF">MM213_16055</name>
</gene>
<dbReference type="EMBL" id="JAKZGO010000002">
    <property type="protein sequence ID" value="MCH7412629.1"/>
    <property type="molecule type" value="Genomic_DNA"/>
</dbReference>
<dbReference type="Pfam" id="PF13817">
    <property type="entry name" value="DDE_Tnp_IS66_C"/>
    <property type="match status" value="1"/>
</dbReference>
<feature type="domain" description="Transposase IS66 C-terminal" evidence="1">
    <location>
        <begin position="23"/>
        <end position="59"/>
    </location>
</feature>
<dbReference type="RefSeq" id="WP_241410203.1">
    <property type="nucleotide sequence ID" value="NZ_JAKZGO010000002.1"/>
</dbReference>
<proteinExistence type="predicted"/>